<dbReference type="SUPFAM" id="SSF47413">
    <property type="entry name" value="lambda repressor-like DNA-binding domains"/>
    <property type="match status" value="1"/>
</dbReference>
<dbReference type="EMBL" id="AZEH01000020">
    <property type="protein sequence ID" value="KRL05674.1"/>
    <property type="molecule type" value="Genomic_DNA"/>
</dbReference>
<dbReference type="CDD" id="cd00093">
    <property type="entry name" value="HTH_XRE"/>
    <property type="match status" value="1"/>
</dbReference>
<reference evidence="2 3" key="1">
    <citation type="journal article" date="2015" name="Genome Announc.">
        <title>Expanding the biotechnology potential of lactobacilli through comparative genomics of 213 strains and associated genera.</title>
        <authorList>
            <person name="Sun Z."/>
            <person name="Harris H.M."/>
            <person name="McCann A."/>
            <person name="Guo C."/>
            <person name="Argimon S."/>
            <person name="Zhang W."/>
            <person name="Yang X."/>
            <person name="Jeffery I.B."/>
            <person name="Cooney J.C."/>
            <person name="Kagawa T.F."/>
            <person name="Liu W."/>
            <person name="Song Y."/>
            <person name="Salvetti E."/>
            <person name="Wrobel A."/>
            <person name="Rasinkangas P."/>
            <person name="Parkhill J."/>
            <person name="Rea M.C."/>
            <person name="O'Sullivan O."/>
            <person name="Ritari J."/>
            <person name="Douillard F.P."/>
            <person name="Paul Ross R."/>
            <person name="Yang R."/>
            <person name="Briner A.E."/>
            <person name="Felis G.E."/>
            <person name="de Vos W.M."/>
            <person name="Barrangou R."/>
            <person name="Klaenhammer T.R."/>
            <person name="Caufield P.W."/>
            <person name="Cui Y."/>
            <person name="Zhang H."/>
            <person name="O'Toole P.W."/>
        </authorList>
    </citation>
    <scope>NUCLEOTIDE SEQUENCE [LARGE SCALE GENOMIC DNA]</scope>
    <source>
        <strain evidence="2 3">DSM 19972</strain>
    </source>
</reference>
<dbReference type="PROSITE" id="PS50943">
    <property type="entry name" value="HTH_CROC1"/>
    <property type="match status" value="1"/>
</dbReference>
<accession>A0A0R1MKD0</accession>
<comment type="caution">
    <text evidence="2">The sequence shown here is derived from an EMBL/GenBank/DDBJ whole genome shotgun (WGS) entry which is preliminary data.</text>
</comment>
<dbReference type="Proteomes" id="UP000051686">
    <property type="component" value="Unassembled WGS sequence"/>
</dbReference>
<organism evidence="2 3">
    <name type="scientific">Liquorilactobacillus oeni DSM 19972</name>
    <dbReference type="NCBI Taxonomy" id="1423777"/>
    <lineage>
        <taxon>Bacteria</taxon>
        <taxon>Bacillati</taxon>
        <taxon>Bacillota</taxon>
        <taxon>Bacilli</taxon>
        <taxon>Lactobacillales</taxon>
        <taxon>Lactobacillaceae</taxon>
        <taxon>Liquorilactobacillus</taxon>
    </lineage>
</organism>
<sequence>MFPEQLKALRTGRGLTLAELAARLNKMDTETDERPNTGPQIGSWERGINTPSYLEVYKLARFFNVSLDFMVGRNSQVLDLSDIFALNNQLVLEGHRLSGKERAAVYGIVKGYLQGKHFQKSKDNDNLADESVTLPLD</sequence>
<dbReference type="AlphaFoldDB" id="A0A0R1MKD0"/>
<proteinExistence type="predicted"/>
<dbReference type="PATRIC" id="fig|1423777.3.peg.442"/>
<dbReference type="InterPro" id="IPR001387">
    <property type="entry name" value="Cro/C1-type_HTH"/>
</dbReference>
<dbReference type="OrthoDB" id="8115576at2"/>
<evidence type="ECO:0000313" key="3">
    <source>
        <dbReference type="Proteomes" id="UP000051686"/>
    </source>
</evidence>
<gene>
    <name evidence="2" type="ORF">FD46_GL000421</name>
</gene>
<evidence type="ECO:0000313" key="2">
    <source>
        <dbReference type="EMBL" id="KRL05674.1"/>
    </source>
</evidence>
<name>A0A0R1MKD0_9LACO</name>
<dbReference type="InterPro" id="IPR010982">
    <property type="entry name" value="Lambda_DNA-bd_dom_sf"/>
</dbReference>
<dbReference type="GO" id="GO:0003677">
    <property type="term" value="F:DNA binding"/>
    <property type="evidence" value="ECO:0007669"/>
    <property type="project" value="InterPro"/>
</dbReference>
<keyword evidence="3" id="KW-1185">Reference proteome</keyword>
<dbReference type="RefSeq" id="WP_057895417.1">
    <property type="nucleotide sequence ID" value="NZ_AZEH01000020.1"/>
</dbReference>
<dbReference type="STRING" id="1423777.FD46_GL000421"/>
<feature type="domain" description="HTH cro/C1-type" evidence="1">
    <location>
        <begin position="6"/>
        <end position="70"/>
    </location>
</feature>
<dbReference type="Pfam" id="PF01381">
    <property type="entry name" value="HTH_3"/>
    <property type="match status" value="1"/>
</dbReference>
<evidence type="ECO:0000259" key="1">
    <source>
        <dbReference type="PROSITE" id="PS50943"/>
    </source>
</evidence>
<dbReference type="SMART" id="SM00530">
    <property type="entry name" value="HTH_XRE"/>
    <property type="match status" value="1"/>
</dbReference>
<dbReference type="Gene3D" id="1.10.260.40">
    <property type="entry name" value="lambda repressor-like DNA-binding domains"/>
    <property type="match status" value="1"/>
</dbReference>
<protein>
    <submittedName>
        <fullName evidence="2">Cro CI family transcriptional regulator</fullName>
    </submittedName>
</protein>